<dbReference type="EMBL" id="FOBB01000001">
    <property type="protein sequence ID" value="SEK53032.1"/>
    <property type="molecule type" value="Genomic_DNA"/>
</dbReference>
<dbReference type="RefSeq" id="WP_089906445.1">
    <property type="nucleotide sequence ID" value="NZ_FOBB01000001.1"/>
</dbReference>
<evidence type="ECO:0000256" key="1">
    <source>
        <dbReference type="SAM" id="SignalP"/>
    </source>
</evidence>
<feature type="chain" id="PRO_5011439863" description="Dual-action HEIGH metallo-peptidase" evidence="1">
    <location>
        <begin position="27"/>
        <end position="394"/>
    </location>
</feature>
<feature type="signal peptide" evidence="1">
    <location>
        <begin position="1"/>
        <end position="26"/>
    </location>
</feature>
<gene>
    <name evidence="2" type="ORF">SAMN04488505_101374</name>
</gene>
<reference evidence="2 3" key="1">
    <citation type="submission" date="2016-10" db="EMBL/GenBank/DDBJ databases">
        <authorList>
            <person name="de Groot N.N."/>
        </authorList>
    </citation>
    <scope>NUCLEOTIDE SEQUENCE [LARGE SCALE GENOMIC DNA]</scope>
    <source>
        <strain evidence="2 3">DSM 21039</strain>
    </source>
</reference>
<accession>A0A1H7HTZ1</accession>
<dbReference type="Proteomes" id="UP000198984">
    <property type="component" value="Unassembled WGS sequence"/>
</dbReference>
<organism evidence="2 3">
    <name type="scientific">Chitinophaga rupis</name>
    <dbReference type="NCBI Taxonomy" id="573321"/>
    <lineage>
        <taxon>Bacteria</taxon>
        <taxon>Pseudomonadati</taxon>
        <taxon>Bacteroidota</taxon>
        <taxon>Chitinophagia</taxon>
        <taxon>Chitinophagales</taxon>
        <taxon>Chitinophagaceae</taxon>
        <taxon>Chitinophaga</taxon>
    </lineage>
</organism>
<dbReference type="OrthoDB" id="733404at2"/>
<proteinExistence type="predicted"/>
<evidence type="ECO:0000313" key="2">
    <source>
        <dbReference type="EMBL" id="SEK53032.1"/>
    </source>
</evidence>
<dbReference type="PROSITE" id="PS51257">
    <property type="entry name" value="PROKAR_LIPOPROTEIN"/>
    <property type="match status" value="1"/>
</dbReference>
<dbReference type="STRING" id="573321.SAMN04488505_101374"/>
<dbReference type="AlphaFoldDB" id="A0A1H7HTZ1"/>
<keyword evidence="1" id="KW-0732">Signal</keyword>
<dbReference type="InterPro" id="IPR024653">
    <property type="entry name" value="Peptidase_M10/M27/M57"/>
</dbReference>
<sequence length="394" mass="43537">MKTRQLFRLSLAFALALLIASCKKDATEKKEDPTPTTQVKDEKLYATLKSVGFRDDQIKDRGGFYEVSGDLLFKKNATDLQQVEQYFARKKPRTGNDSNGKENQLQYPTLISSFNVENIAVYVDPVLKNLFYEVGIQEAIGHWAQDIDSKINFTFIDLAVNSPYADVTFLQDNTIDAYAKGEFPSSGAPGWRVRVNTNLSAGLSLSKQTFLFAHELGHVLGLMHTDEGIGTPIPGTPSSDPSSVMNSGPYNGGVVLNWSGFSSYDKIAAAYLYPWGTYDHWITFPEGKYTPLYGYSIFGGDHFSQTHASFNVTWNSSLVNTPTVTLYLFEKGSLKGTLASHVPNTGSYYVDQTPLLPTSVSPSYAPLIQIRIVSDANTSISDWTSTFYVGFNGD</sequence>
<evidence type="ECO:0000313" key="3">
    <source>
        <dbReference type="Proteomes" id="UP000198984"/>
    </source>
</evidence>
<protein>
    <recommendedName>
        <fullName evidence="4">Dual-action HEIGH metallo-peptidase</fullName>
    </recommendedName>
</protein>
<dbReference type="SUPFAM" id="SSF55486">
    <property type="entry name" value="Metalloproteases ('zincins'), catalytic domain"/>
    <property type="match status" value="1"/>
</dbReference>
<keyword evidence="3" id="KW-1185">Reference proteome</keyword>
<dbReference type="Gene3D" id="3.40.390.10">
    <property type="entry name" value="Collagenase (Catalytic Domain)"/>
    <property type="match status" value="1"/>
</dbReference>
<evidence type="ECO:0008006" key="4">
    <source>
        <dbReference type="Google" id="ProtNLM"/>
    </source>
</evidence>
<name>A0A1H7HTZ1_9BACT</name>
<dbReference type="InterPro" id="IPR024079">
    <property type="entry name" value="MetalloPept_cat_dom_sf"/>
</dbReference>
<dbReference type="GO" id="GO:0008237">
    <property type="term" value="F:metallopeptidase activity"/>
    <property type="evidence" value="ECO:0007669"/>
    <property type="project" value="InterPro"/>
</dbReference>
<dbReference type="Pfam" id="PF12388">
    <property type="entry name" value="Peptidase_M57"/>
    <property type="match status" value="1"/>
</dbReference>